<dbReference type="RefSeq" id="WP_146064485.1">
    <property type="nucleotide sequence ID" value="NZ_FNVR01000060.1"/>
</dbReference>
<organism evidence="2 3">
    <name type="scientific">Algoriphagus boritolerans DSM 17298 = JCM 18970</name>
    <dbReference type="NCBI Taxonomy" id="1120964"/>
    <lineage>
        <taxon>Bacteria</taxon>
        <taxon>Pseudomonadati</taxon>
        <taxon>Bacteroidota</taxon>
        <taxon>Cytophagia</taxon>
        <taxon>Cytophagales</taxon>
        <taxon>Cyclobacteriaceae</taxon>
        <taxon>Algoriphagus</taxon>
    </lineage>
</organism>
<protein>
    <submittedName>
        <fullName evidence="2">Por secretion system C-terminal sorting domain-containing protein</fullName>
    </submittedName>
</protein>
<reference evidence="3" key="1">
    <citation type="submission" date="2016-10" db="EMBL/GenBank/DDBJ databases">
        <authorList>
            <person name="Varghese N."/>
            <person name="Submissions S."/>
        </authorList>
    </citation>
    <scope>NUCLEOTIDE SEQUENCE [LARGE SCALE GENOMIC DNA]</scope>
    <source>
        <strain evidence="3">DSM 17298</strain>
    </source>
</reference>
<evidence type="ECO:0000313" key="2">
    <source>
        <dbReference type="EMBL" id="SEG51463.1"/>
    </source>
</evidence>
<keyword evidence="3" id="KW-1185">Reference proteome</keyword>
<dbReference type="InterPro" id="IPR026444">
    <property type="entry name" value="Secre_tail"/>
</dbReference>
<dbReference type="AlphaFoldDB" id="A0A1H6ARZ6"/>
<dbReference type="NCBIfam" id="TIGR04183">
    <property type="entry name" value="Por_Secre_tail"/>
    <property type="match status" value="1"/>
</dbReference>
<dbReference type="Gene3D" id="2.60.40.10">
    <property type="entry name" value="Immunoglobulins"/>
    <property type="match status" value="1"/>
</dbReference>
<evidence type="ECO:0000313" key="3">
    <source>
        <dbReference type="Proteomes" id="UP000236736"/>
    </source>
</evidence>
<proteinExistence type="predicted"/>
<dbReference type="Gene3D" id="2.60.40.2700">
    <property type="match status" value="1"/>
</dbReference>
<feature type="non-terminal residue" evidence="2">
    <location>
        <position position="1"/>
    </location>
</feature>
<dbReference type="EMBL" id="FNVR01000060">
    <property type="protein sequence ID" value="SEG51463.1"/>
    <property type="molecule type" value="Genomic_DNA"/>
</dbReference>
<accession>A0A1H6ARZ6</accession>
<dbReference type="OrthoDB" id="818293at2"/>
<dbReference type="InterPro" id="IPR013783">
    <property type="entry name" value="Ig-like_fold"/>
</dbReference>
<feature type="domain" description="Secretion system C-terminal sorting" evidence="1">
    <location>
        <begin position="492"/>
        <end position="563"/>
    </location>
</feature>
<dbReference type="Pfam" id="PF18962">
    <property type="entry name" value="Por_Secre_tail"/>
    <property type="match status" value="1"/>
</dbReference>
<evidence type="ECO:0000259" key="1">
    <source>
        <dbReference type="Pfam" id="PF18962"/>
    </source>
</evidence>
<dbReference type="Proteomes" id="UP000236736">
    <property type="component" value="Unassembled WGS sequence"/>
</dbReference>
<gene>
    <name evidence="2" type="ORF">SAMN03080598_04295</name>
</gene>
<sequence length="568" mass="61501">VPAEDLIEGDEVIVTVTNATFAGPDAGIQPVTADVSITNTNYSLTSAIAETTAEILPAPTTITVEDALANCDGDKITLNATVKTDNSDIQSEVDSKGGKVIFKVGDREIGSIDSSTDGIFSDEITIDLSLGAIYDITAKFIPNSGNLSGSQTDSKLTVFEAIITSSETPNENGNVVIFDGAASSLGLPSSATLTAAYEPSVNAEVNYQWYFKNEDDADFTIITDAKQATYTVNAMGDFIKEYKVEVSIGGQCVANTVFSKVVSVEASCGKEGQNKVQVCHVTPNGNRKTICVSANAVDALINGNPGSYIGNCNIFYRADQEPELITVAWNTPVELIKGEIVKQSEKWFNSKKINMNISTEAYNSLLPGMYTLTAELERNDFYELEEPIVINVLVLDKPMAQDITISNTQLAKDLQPGQVIGTLSTIDPIDDIHTYSLGENAQVELNGDQLVWKGSSIPAGFSVQVMSTDRAGQTISREIQLSREMEPNQFILYPNPAQSETNLMVDLDEGAAVEIRVFDAVGRMVIQDSIYREETFIQTLNLNGLAPGMYMVQVKIGYLVMTERLIKR</sequence>
<name>A0A1H6ARZ6_9BACT</name>